<evidence type="ECO:0000256" key="4">
    <source>
        <dbReference type="ARBA" id="ARBA00034617"/>
    </source>
</evidence>
<evidence type="ECO:0000259" key="6">
    <source>
        <dbReference type="PROSITE" id="PS51192"/>
    </source>
</evidence>
<sequence>QRKIFEAIWEGRDCVTVLPTGFGKSLPYHAIIPAKRQQGVTFRLLMEDLVSRLRSLKIRALYKGDSFIFTIKIGAYKPLYFSLNIRLVESRETDEQAKRGDFDILFASPETLVGDEEWRYAIKEIDVSLIVVDEFHTVTEWGKTDKGKVAFRKWFRHLGELRSLCPYAALLAVSATCTRKVYKKKDAFVIRMSPNKSNIKLSVRKAKSLEITLFPIVEMIQCKQVHRLLIYCSTIKEVSECYRYLVNECLEDSGVMIQMYHSETTKDIKHSVQGILRNPDSKAIIIATSALGLGLDVANCNSVIIYGLPKSVIDLMQEMGR</sequence>
<dbReference type="InterPro" id="IPR027417">
    <property type="entry name" value="P-loop_NTPase"/>
</dbReference>
<comment type="similarity">
    <text evidence="1">Belongs to the helicase family. RecQ subfamily.</text>
</comment>
<dbReference type="EMBL" id="CP111012">
    <property type="protein sequence ID" value="WAQ95110.1"/>
    <property type="molecule type" value="Genomic_DNA"/>
</dbReference>
<evidence type="ECO:0000256" key="3">
    <source>
        <dbReference type="ARBA" id="ARBA00022840"/>
    </source>
</evidence>
<dbReference type="Gene3D" id="3.40.50.300">
    <property type="entry name" value="P-loop containing nucleotide triphosphate hydrolases"/>
    <property type="match status" value="2"/>
</dbReference>
<keyword evidence="9" id="KW-1185">Reference proteome</keyword>
<dbReference type="PANTHER" id="PTHR13710:SF157">
    <property type="entry name" value="DNA HELICASE"/>
    <property type="match status" value="1"/>
</dbReference>
<organism evidence="8 9">
    <name type="scientific">Mya arenaria</name>
    <name type="common">Soft-shell clam</name>
    <dbReference type="NCBI Taxonomy" id="6604"/>
    <lineage>
        <taxon>Eukaryota</taxon>
        <taxon>Metazoa</taxon>
        <taxon>Spiralia</taxon>
        <taxon>Lophotrochozoa</taxon>
        <taxon>Mollusca</taxon>
        <taxon>Bivalvia</taxon>
        <taxon>Autobranchia</taxon>
        <taxon>Heteroconchia</taxon>
        <taxon>Euheterodonta</taxon>
        <taxon>Imparidentia</taxon>
        <taxon>Neoheterodontei</taxon>
        <taxon>Myida</taxon>
        <taxon>Myoidea</taxon>
        <taxon>Myidae</taxon>
        <taxon>Mya</taxon>
    </lineage>
</organism>
<dbReference type="PROSITE" id="PS51194">
    <property type="entry name" value="HELICASE_CTER"/>
    <property type="match status" value="1"/>
</dbReference>
<dbReference type="SUPFAM" id="SSF52540">
    <property type="entry name" value="P-loop containing nucleoside triphosphate hydrolases"/>
    <property type="match status" value="1"/>
</dbReference>
<dbReference type="Pfam" id="PF00270">
    <property type="entry name" value="DEAD"/>
    <property type="match status" value="1"/>
</dbReference>
<dbReference type="SMART" id="SM00487">
    <property type="entry name" value="DEXDc"/>
    <property type="match status" value="1"/>
</dbReference>
<dbReference type="InterPro" id="IPR011545">
    <property type="entry name" value="DEAD/DEAH_box_helicase_dom"/>
</dbReference>
<keyword evidence="2" id="KW-0547">Nucleotide-binding</keyword>
<feature type="non-terminal residue" evidence="8">
    <location>
        <position position="1"/>
    </location>
</feature>
<feature type="domain" description="Helicase C-terminal" evidence="7">
    <location>
        <begin position="212"/>
        <end position="321"/>
    </location>
</feature>
<name>A0ABY7DFI0_MYAAR</name>
<keyword evidence="3" id="KW-0067">ATP-binding</keyword>
<dbReference type="Pfam" id="PF00271">
    <property type="entry name" value="Helicase_C"/>
    <property type="match status" value="1"/>
</dbReference>
<evidence type="ECO:0000256" key="1">
    <source>
        <dbReference type="ARBA" id="ARBA00005446"/>
    </source>
</evidence>
<dbReference type="PANTHER" id="PTHR13710">
    <property type="entry name" value="DNA HELICASE RECQ FAMILY MEMBER"/>
    <property type="match status" value="1"/>
</dbReference>
<evidence type="ECO:0000259" key="7">
    <source>
        <dbReference type="PROSITE" id="PS51194"/>
    </source>
</evidence>
<dbReference type="EC" id="5.6.2.4" evidence="5"/>
<comment type="catalytic activity">
    <reaction evidence="4">
        <text>Couples ATP hydrolysis with the unwinding of duplex DNA by translocating in the 3'-5' direction.</text>
        <dbReference type="EC" id="5.6.2.4"/>
    </reaction>
</comment>
<gene>
    <name evidence="8" type="ORF">MAR_007581</name>
</gene>
<dbReference type="PROSITE" id="PS51192">
    <property type="entry name" value="HELICASE_ATP_BIND_1"/>
    <property type="match status" value="1"/>
</dbReference>
<dbReference type="Proteomes" id="UP001164746">
    <property type="component" value="Chromosome 1"/>
</dbReference>
<evidence type="ECO:0000256" key="5">
    <source>
        <dbReference type="ARBA" id="ARBA00034808"/>
    </source>
</evidence>
<dbReference type="SMART" id="SM00490">
    <property type="entry name" value="HELICc"/>
    <property type="match status" value="1"/>
</dbReference>
<protein>
    <recommendedName>
        <fullName evidence="5">DNA 3'-5' helicase</fullName>
        <ecNumber evidence="5">5.6.2.4</ecNumber>
    </recommendedName>
</protein>
<dbReference type="InterPro" id="IPR001650">
    <property type="entry name" value="Helicase_C-like"/>
</dbReference>
<evidence type="ECO:0000313" key="9">
    <source>
        <dbReference type="Proteomes" id="UP001164746"/>
    </source>
</evidence>
<reference evidence="8" key="1">
    <citation type="submission" date="2022-11" db="EMBL/GenBank/DDBJ databases">
        <title>Centuries of genome instability and evolution in soft-shell clam transmissible cancer (bioRxiv).</title>
        <authorList>
            <person name="Hart S.F.M."/>
            <person name="Yonemitsu M.A."/>
            <person name="Giersch R.M."/>
            <person name="Beal B.F."/>
            <person name="Arriagada G."/>
            <person name="Davis B.W."/>
            <person name="Ostrander E.A."/>
            <person name="Goff S.P."/>
            <person name="Metzger M.J."/>
        </authorList>
    </citation>
    <scope>NUCLEOTIDE SEQUENCE</scope>
    <source>
        <strain evidence="8">MELC-2E11</strain>
        <tissue evidence="8">Siphon/mantle</tissue>
    </source>
</reference>
<dbReference type="InterPro" id="IPR014001">
    <property type="entry name" value="Helicase_ATP-bd"/>
</dbReference>
<accession>A0ABY7DFI0</accession>
<feature type="domain" description="Helicase ATP-binding" evidence="6">
    <location>
        <begin position="5"/>
        <end position="195"/>
    </location>
</feature>
<evidence type="ECO:0000256" key="2">
    <source>
        <dbReference type="ARBA" id="ARBA00022741"/>
    </source>
</evidence>
<evidence type="ECO:0000313" key="8">
    <source>
        <dbReference type="EMBL" id="WAQ95110.1"/>
    </source>
</evidence>
<proteinExistence type="inferred from homology"/>